<dbReference type="GO" id="GO:0008168">
    <property type="term" value="F:methyltransferase activity"/>
    <property type="evidence" value="ECO:0007669"/>
    <property type="project" value="UniProtKB-KW"/>
</dbReference>
<feature type="non-terminal residue" evidence="1">
    <location>
        <position position="1"/>
    </location>
</feature>
<keyword evidence="1" id="KW-0489">Methyltransferase</keyword>
<protein>
    <submittedName>
        <fullName evidence="1">Class I SAM-dependent methyltransferase</fullName>
    </submittedName>
</protein>
<dbReference type="EMBL" id="DRMS01000326">
    <property type="protein sequence ID" value="HFC92887.1"/>
    <property type="molecule type" value="Genomic_DNA"/>
</dbReference>
<dbReference type="AlphaFoldDB" id="A0A7V2WVP2"/>
<dbReference type="CDD" id="cd02440">
    <property type="entry name" value="AdoMet_MTases"/>
    <property type="match status" value="1"/>
</dbReference>
<organism evidence="1">
    <name type="scientific">Leucothrix mucor</name>
    <dbReference type="NCBI Taxonomy" id="45248"/>
    <lineage>
        <taxon>Bacteria</taxon>
        <taxon>Pseudomonadati</taxon>
        <taxon>Pseudomonadota</taxon>
        <taxon>Gammaproteobacteria</taxon>
        <taxon>Thiotrichales</taxon>
        <taxon>Thiotrichaceae</taxon>
        <taxon>Leucothrix</taxon>
    </lineage>
</organism>
<keyword evidence="1" id="KW-0808">Transferase</keyword>
<dbReference type="InterPro" id="IPR029063">
    <property type="entry name" value="SAM-dependent_MTases_sf"/>
</dbReference>
<dbReference type="Proteomes" id="UP000885750">
    <property type="component" value="Unassembled WGS sequence"/>
</dbReference>
<evidence type="ECO:0000313" key="1">
    <source>
        <dbReference type="EMBL" id="HFC92887.1"/>
    </source>
</evidence>
<name>A0A7V2WVP2_LEUMU</name>
<sequence length="233" mass="26235">LIGKVAHQFMPHSKIHTLQKAGITTDSRILDVGCGAGHLLHSLREAGFSNLLGVDPFNADDIHYDNGLSIEKKSIHDVEQGDWDLIMFHHSFEHVFDQQEVLAKATSLLKPNGVCLVRVPTASSWAWEHYGVNWVQLDAPRHLFLHSVDSMKLLAEKVGLQMKDVVYDSFAFQFWGSEQYIKNVALNDKSSYAVNPEQSAFSKQDIAGFEKRSIELNKENQGDQAAFYLRKPA</sequence>
<reference evidence="1" key="1">
    <citation type="journal article" date="2020" name="mSystems">
        <title>Genome- and Community-Level Interaction Insights into Carbon Utilization and Element Cycling Functions of Hydrothermarchaeota in Hydrothermal Sediment.</title>
        <authorList>
            <person name="Zhou Z."/>
            <person name="Liu Y."/>
            <person name="Xu W."/>
            <person name="Pan J."/>
            <person name="Luo Z.H."/>
            <person name="Li M."/>
        </authorList>
    </citation>
    <scope>NUCLEOTIDE SEQUENCE [LARGE SCALE GENOMIC DNA]</scope>
    <source>
        <strain evidence="1">HyVt-493</strain>
    </source>
</reference>
<dbReference type="PANTHER" id="PTHR43861">
    <property type="entry name" value="TRANS-ACONITATE 2-METHYLTRANSFERASE-RELATED"/>
    <property type="match status" value="1"/>
</dbReference>
<accession>A0A7V2WVP2</accession>
<dbReference type="SUPFAM" id="SSF53335">
    <property type="entry name" value="S-adenosyl-L-methionine-dependent methyltransferases"/>
    <property type="match status" value="1"/>
</dbReference>
<comment type="caution">
    <text evidence="1">The sequence shown here is derived from an EMBL/GenBank/DDBJ whole genome shotgun (WGS) entry which is preliminary data.</text>
</comment>
<dbReference type="GO" id="GO:0032259">
    <property type="term" value="P:methylation"/>
    <property type="evidence" value="ECO:0007669"/>
    <property type="project" value="UniProtKB-KW"/>
</dbReference>
<dbReference type="Pfam" id="PF13489">
    <property type="entry name" value="Methyltransf_23"/>
    <property type="match status" value="1"/>
</dbReference>
<proteinExistence type="predicted"/>
<dbReference type="Gene3D" id="3.40.50.150">
    <property type="entry name" value="Vaccinia Virus protein VP39"/>
    <property type="match status" value="1"/>
</dbReference>
<gene>
    <name evidence="1" type="ORF">ENJ51_08760</name>
</gene>